<keyword evidence="2" id="KW-1185">Reference proteome</keyword>
<dbReference type="EnsemblMetazoa" id="GPAI025809-RA">
    <property type="protein sequence ID" value="GPAI025809-PA"/>
    <property type="gene ID" value="GPAI025809"/>
</dbReference>
<reference evidence="1" key="2">
    <citation type="submission" date="2020-05" db="UniProtKB">
        <authorList>
            <consortium name="EnsemblMetazoa"/>
        </authorList>
    </citation>
    <scope>IDENTIFICATION</scope>
    <source>
        <strain evidence="1">IAEA</strain>
    </source>
</reference>
<accession>A0A1A9ZUV4</accession>
<evidence type="ECO:0008006" key="3">
    <source>
        <dbReference type="Google" id="ProtNLM"/>
    </source>
</evidence>
<dbReference type="SUPFAM" id="SSF56672">
    <property type="entry name" value="DNA/RNA polymerases"/>
    <property type="match status" value="1"/>
</dbReference>
<name>A0A1A9ZUV4_GLOPL</name>
<sequence>MLHYMGDILLGSSKIHETKFEIVPKTLMEVYSTLKLIKYEFLKTKIEFLCHQLTSQGVMPRRNKTEAMHQQLDEIVPNKHFLNRHFESQFLQTSLTLIAQL</sequence>
<reference evidence="2" key="1">
    <citation type="submission" date="2014-03" db="EMBL/GenBank/DDBJ databases">
        <authorList>
            <person name="Aksoy S."/>
            <person name="Warren W."/>
            <person name="Wilson R.K."/>
        </authorList>
    </citation>
    <scope>NUCLEOTIDE SEQUENCE [LARGE SCALE GENOMIC DNA]</scope>
    <source>
        <strain evidence="2">IAEA</strain>
    </source>
</reference>
<dbReference type="GO" id="GO:0071897">
    <property type="term" value="P:DNA biosynthetic process"/>
    <property type="evidence" value="ECO:0007669"/>
    <property type="project" value="UniProtKB-ARBA"/>
</dbReference>
<dbReference type="InterPro" id="IPR043502">
    <property type="entry name" value="DNA/RNA_pol_sf"/>
</dbReference>
<protein>
    <recommendedName>
        <fullName evidence="3">Reverse transcriptase domain-containing protein</fullName>
    </recommendedName>
</protein>
<evidence type="ECO:0000313" key="2">
    <source>
        <dbReference type="Proteomes" id="UP000092445"/>
    </source>
</evidence>
<dbReference type="AlphaFoldDB" id="A0A1A9ZUV4"/>
<dbReference type="VEuPathDB" id="VectorBase:GPAI025809"/>
<organism evidence="1 2">
    <name type="scientific">Glossina pallidipes</name>
    <name type="common">Tsetse fly</name>
    <dbReference type="NCBI Taxonomy" id="7398"/>
    <lineage>
        <taxon>Eukaryota</taxon>
        <taxon>Metazoa</taxon>
        <taxon>Ecdysozoa</taxon>
        <taxon>Arthropoda</taxon>
        <taxon>Hexapoda</taxon>
        <taxon>Insecta</taxon>
        <taxon>Pterygota</taxon>
        <taxon>Neoptera</taxon>
        <taxon>Endopterygota</taxon>
        <taxon>Diptera</taxon>
        <taxon>Brachycera</taxon>
        <taxon>Muscomorpha</taxon>
        <taxon>Hippoboscoidea</taxon>
        <taxon>Glossinidae</taxon>
        <taxon>Glossina</taxon>
    </lineage>
</organism>
<evidence type="ECO:0000313" key="1">
    <source>
        <dbReference type="EnsemblMetazoa" id="GPAI025809-PA"/>
    </source>
</evidence>
<dbReference type="Proteomes" id="UP000092445">
    <property type="component" value="Unassembled WGS sequence"/>
</dbReference>
<proteinExistence type="predicted"/>